<feature type="region of interest" description="Disordered" evidence="1">
    <location>
        <begin position="78"/>
        <end position="116"/>
    </location>
</feature>
<dbReference type="AlphaFoldDB" id="A0A7J6K2V5"/>
<gene>
    <name evidence="2" type="ORF">TGRH88_070740</name>
</gene>
<dbReference type="EMBL" id="JAAUHK010000194">
    <property type="protein sequence ID" value="KAF4641264.1"/>
    <property type="molecule type" value="Genomic_DNA"/>
</dbReference>
<evidence type="ECO:0000313" key="3">
    <source>
        <dbReference type="Proteomes" id="UP000557509"/>
    </source>
</evidence>
<keyword evidence="3" id="KW-1185">Reference proteome</keyword>
<reference evidence="2 3" key="1">
    <citation type="submission" date="2020-03" db="EMBL/GenBank/DDBJ databases">
        <title>Genome sequence of Toxoplasma gondii RH-88 strain.</title>
        <authorList>
            <person name="Lorenzi H.A."/>
            <person name="Venepally P."/>
            <person name="Rozenberg A."/>
            <person name="Sibley D."/>
        </authorList>
    </citation>
    <scope>NUCLEOTIDE SEQUENCE [LARGE SCALE GENOMIC DNA]</scope>
    <source>
        <strain evidence="2 3">RH-88</strain>
    </source>
</reference>
<sequence>MRGARRLIFGQADRLVEAATGAGTLPGRKRGRCSSAATACGEKCEGETEALKTIFRLFCCPVFFPLLSAAHFRFPAQNAERRRKNRGSVHPAQVLCDGSSHPCQGARRSPDQRRPG</sequence>
<protein>
    <submittedName>
        <fullName evidence="2">Uncharacterized protein</fullName>
    </submittedName>
</protein>
<name>A0A7J6K2V5_TOXGO</name>
<accession>A0A7J6K2V5</accession>
<dbReference type="Proteomes" id="UP000557509">
    <property type="component" value="Unassembled WGS sequence"/>
</dbReference>
<evidence type="ECO:0000256" key="1">
    <source>
        <dbReference type="SAM" id="MobiDB-lite"/>
    </source>
</evidence>
<organism evidence="2 3">
    <name type="scientific">Toxoplasma gondii</name>
    <dbReference type="NCBI Taxonomy" id="5811"/>
    <lineage>
        <taxon>Eukaryota</taxon>
        <taxon>Sar</taxon>
        <taxon>Alveolata</taxon>
        <taxon>Apicomplexa</taxon>
        <taxon>Conoidasida</taxon>
        <taxon>Coccidia</taxon>
        <taxon>Eucoccidiorida</taxon>
        <taxon>Eimeriorina</taxon>
        <taxon>Sarcocystidae</taxon>
        <taxon>Toxoplasma</taxon>
    </lineage>
</organism>
<comment type="caution">
    <text evidence="2">The sequence shown here is derived from an EMBL/GenBank/DDBJ whole genome shotgun (WGS) entry which is preliminary data.</text>
</comment>
<proteinExistence type="predicted"/>
<evidence type="ECO:0000313" key="2">
    <source>
        <dbReference type="EMBL" id="KAF4641264.1"/>
    </source>
</evidence>